<feature type="domain" description="Helix-turn-helix" evidence="3">
    <location>
        <begin position="19"/>
        <end position="68"/>
    </location>
</feature>
<keyword evidence="2" id="KW-1035">Host cytoplasm</keyword>
<dbReference type="Gene3D" id="1.10.10.10">
    <property type="entry name" value="Winged helix-like DNA-binding domain superfamily/Winged helix DNA-binding domain"/>
    <property type="match status" value="1"/>
</dbReference>
<dbReference type="Pfam" id="PF12728">
    <property type="entry name" value="HTH_17"/>
    <property type="match status" value="1"/>
</dbReference>
<dbReference type="InterPro" id="IPR010093">
    <property type="entry name" value="SinI_DNA-bd"/>
</dbReference>
<dbReference type="InterPro" id="IPR036388">
    <property type="entry name" value="WH-like_DNA-bd_sf"/>
</dbReference>
<evidence type="ECO:0000313" key="4">
    <source>
        <dbReference type="EMBL" id="DAD93614.1"/>
    </source>
</evidence>
<evidence type="ECO:0000259" key="3">
    <source>
        <dbReference type="Pfam" id="PF12728"/>
    </source>
</evidence>
<evidence type="ECO:0000256" key="2">
    <source>
        <dbReference type="ARBA" id="ARBA00023200"/>
    </source>
</evidence>
<reference evidence="4" key="1">
    <citation type="journal article" date="2021" name="Proc. Natl. Acad. Sci. U.S.A.">
        <title>A Catalog of Tens of Thousands of Viruses from Human Metagenomes Reveals Hidden Associations with Chronic Diseases.</title>
        <authorList>
            <person name="Tisza M.J."/>
            <person name="Buck C.B."/>
        </authorList>
    </citation>
    <scope>NUCLEOTIDE SEQUENCE</scope>
    <source>
        <strain evidence="4">CtLmu1</strain>
    </source>
</reference>
<dbReference type="InterPro" id="IPR009061">
    <property type="entry name" value="DNA-bd_dom_put_sf"/>
</dbReference>
<dbReference type="GO" id="GO:0030430">
    <property type="term" value="C:host cell cytoplasm"/>
    <property type="evidence" value="ECO:0007669"/>
    <property type="project" value="UniProtKB-SubCell"/>
</dbReference>
<organism evidence="4">
    <name type="scientific">Siphoviridae sp. ctLmu1</name>
    <dbReference type="NCBI Taxonomy" id="2826253"/>
    <lineage>
        <taxon>Viruses</taxon>
        <taxon>Duplodnaviria</taxon>
        <taxon>Heunggongvirae</taxon>
        <taxon>Uroviricota</taxon>
        <taxon>Caudoviricetes</taxon>
    </lineage>
</organism>
<dbReference type="InterPro" id="IPR041657">
    <property type="entry name" value="HTH_17"/>
</dbReference>
<proteinExistence type="predicted"/>
<accession>A0A8S5NFY0</accession>
<dbReference type="SUPFAM" id="SSF46955">
    <property type="entry name" value="Putative DNA-binding domain"/>
    <property type="match status" value="1"/>
</dbReference>
<dbReference type="EMBL" id="BK015164">
    <property type="protein sequence ID" value="DAD93614.1"/>
    <property type="molecule type" value="Genomic_DNA"/>
</dbReference>
<name>A0A8S5NFY0_9CAUD</name>
<comment type="subcellular location">
    <subcellularLocation>
        <location evidence="1">Host cytoplasm</location>
    </subcellularLocation>
</comment>
<dbReference type="GO" id="GO:0003677">
    <property type="term" value="F:DNA binding"/>
    <property type="evidence" value="ECO:0007669"/>
    <property type="project" value="InterPro"/>
</dbReference>
<sequence length="72" mass="8714">MWESKSDKENPMEELKDKWFNIEDIAEYLSITQDTARTWVRDGKLPAYKVGKRYKFKLSEVDEWVREGKIKE</sequence>
<evidence type="ECO:0000256" key="1">
    <source>
        <dbReference type="ARBA" id="ARBA00004192"/>
    </source>
</evidence>
<protein>
    <submittedName>
        <fullName evidence="4">Helix-turn-helix domain protein</fullName>
    </submittedName>
</protein>
<dbReference type="NCBIfam" id="TIGR01764">
    <property type="entry name" value="excise"/>
    <property type="match status" value="1"/>
</dbReference>